<gene>
    <name evidence="8" type="ORF">XAT740_LOCUS1629</name>
</gene>
<dbReference type="Pfam" id="PF13639">
    <property type="entry name" value="zf-RING_2"/>
    <property type="match status" value="1"/>
</dbReference>
<feature type="compositionally biased region" description="Low complexity" evidence="5">
    <location>
        <begin position="39"/>
        <end position="51"/>
    </location>
</feature>
<dbReference type="PANTHER" id="PTHR45931:SF3">
    <property type="entry name" value="RING ZINC FINGER-CONTAINING PROTEIN"/>
    <property type="match status" value="1"/>
</dbReference>
<dbReference type="InterPro" id="IPR013083">
    <property type="entry name" value="Znf_RING/FYVE/PHD"/>
</dbReference>
<feature type="domain" description="RING-type" evidence="7">
    <location>
        <begin position="446"/>
        <end position="487"/>
    </location>
</feature>
<dbReference type="GO" id="GO:0005634">
    <property type="term" value="C:nucleus"/>
    <property type="evidence" value="ECO:0007669"/>
    <property type="project" value="TreeGrafter"/>
</dbReference>
<dbReference type="Gene3D" id="3.30.40.10">
    <property type="entry name" value="Zinc/RING finger domain, C3HC4 (zinc finger)"/>
    <property type="match status" value="1"/>
</dbReference>
<comment type="caution">
    <text evidence="8">The sequence shown here is derived from an EMBL/GenBank/DDBJ whole genome shotgun (WGS) entry which is preliminary data.</text>
</comment>
<keyword evidence="6" id="KW-0472">Membrane</keyword>
<dbReference type="EMBL" id="CAJNOR010000051">
    <property type="protein sequence ID" value="CAF0774443.1"/>
    <property type="molecule type" value="Genomic_DNA"/>
</dbReference>
<organism evidence="8 9">
    <name type="scientific">Adineta ricciae</name>
    <name type="common">Rotifer</name>
    <dbReference type="NCBI Taxonomy" id="249248"/>
    <lineage>
        <taxon>Eukaryota</taxon>
        <taxon>Metazoa</taxon>
        <taxon>Spiralia</taxon>
        <taxon>Gnathifera</taxon>
        <taxon>Rotifera</taxon>
        <taxon>Eurotatoria</taxon>
        <taxon>Bdelloidea</taxon>
        <taxon>Adinetida</taxon>
        <taxon>Adinetidae</taxon>
        <taxon>Adineta</taxon>
    </lineage>
</organism>
<sequence length="573" mass="64370">MSTAPIDSGGSGGGVNRILSHFTTVYHPNADRAGENRVTPTSTSSAIPITTQLSSPSLPETEDSTWINTFTKVDRLLSGSSLHLFYRIIDITLLLIGLTTSKHACQMSNRLAITSICLLIFYFIDLTIILLLFIRNVTPRNSSLSEEEKLAQLRSASALRGFFVFFKLIPVCVGTGYSFSPGANAITDCESIRFCLGIVCLSTWLLILIPPTKPELPVRRSFIVECFILVFVLAINLTYIGTVTTAMKGVEQSTCIYNNSEDLYLRSPLKSYAFVGLILFGCTTIIHIVNLTISQLCLRLNRGRQIYIRYYAVQYIVNYLGAIAVIYYFSVGALFLFQPRSGQPCRADAPELYRVLLIWEWIRILSPLIAIPLICVLCCLGVFFGVILSYCLPASITVPLLESLRGWLSAAPMTINTNPPASQENIDALPTISFGQESDQFNQTDCAICRSNFEANEQLKKLQCGHLFHPECVTNWLLITRICPICRQRMSKRYRARQTAKIIYPPLSSIPDESSKWSLRPDGRELYESVRMDPELNQKENNNSHERHPMQYEDGTLTVLSQCSTHYDHVFRL</sequence>
<accession>A0A813QZU9</accession>
<proteinExistence type="predicted"/>
<keyword evidence="3" id="KW-0862">Zinc</keyword>
<evidence type="ECO:0000259" key="7">
    <source>
        <dbReference type="PROSITE" id="PS50089"/>
    </source>
</evidence>
<keyword evidence="1" id="KW-0479">Metal-binding</keyword>
<feature type="transmembrane region" description="Helical" evidence="6">
    <location>
        <begin position="222"/>
        <end position="241"/>
    </location>
</feature>
<feature type="transmembrane region" description="Helical" evidence="6">
    <location>
        <begin position="272"/>
        <end position="298"/>
    </location>
</feature>
<feature type="transmembrane region" description="Helical" evidence="6">
    <location>
        <begin position="369"/>
        <end position="392"/>
    </location>
</feature>
<name>A0A813QZU9_ADIRI</name>
<feature type="transmembrane region" description="Helical" evidence="6">
    <location>
        <begin position="113"/>
        <end position="137"/>
    </location>
</feature>
<feature type="region of interest" description="Disordered" evidence="5">
    <location>
        <begin position="31"/>
        <end position="62"/>
    </location>
</feature>
<dbReference type="InterPro" id="IPR051834">
    <property type="entry name" value="RING_finger_E3_ligase"/>
</dbReference>
<dbReference type="InterPro" id="IPR001841">
    <property type="entry name" value="Znf_RING"/>
</dbReference>
<evidence type="ECO:0000256" key="1">
    <source>
        <dbReference type="ARBA" id="ARBA00022723"/>
    </source>
</evidence>
<dbReference type="GO" id="GO:0008270">
    <property type="term" value="F:zinc ion binding"/>
    <property type="evidence" value="ECO:0007669"/>
    <property type="project" value="UniProtKB-KW"/>
</dbReference>
<evidence type="ECO:0000313" key="8">
    <source>
        <dbReference type="EMBL" id="CAF0774443.1"/>
    </source>
</evidence>
<dbReference type="GO" id="GO:0061630">
    <property type="term" value="F:ubiquitin protein ligase activity"/>
    <property type="evidence" value="ECO:0007669"/>
    <property type="project" value="TreeGrafter"/>
</dbReference>
<evidence type="ECO:0000313" key="9">
    <source>
        <dbReference type="Proteomes" id="UP000663828"/>
    </source>
</evidence>
<keyword evidence="9" id="KW-1185">Reference proteome</keyword>
<feature type="transmembrane region" description="Helical" evidence="6">
    <location>
        <begin position="158"/>
        <end position="179"/>
    </location>
</feature>
<keyword evidence="6" id="KW-1133">Transmembrane helix</keyword>
<dbReference type="SMART" id="SM00184">
    <property type="entry name" value="RING"/>
    <property type="match status" value="1"/>
</dbReference>
<evidence type="ECO:0000256" key="3">
    <source>
        <dbReference type="ARBA" id="ARBA00022833"/>
    </source>
</evidence>
<feature type="region of interest" description="Disordered" evidence="5">
    <location>
        <begin position="530"/>
        <end position="549"/>
    </location>
</feature>
<dbReference type="PANTHER" id="PTHR45931">
    <property type="entry name" value="SI:CH211-59O9.10"/>
    <property type="match status" value="1"/>
</dbReference>
<feature type="transmembrane region" description="Helical" evidence="6">
    <location>
        <begin position="191"/>
        <end position="210"/>
    </location>
</feature>
<feature type="transmembrane region" description="Helical" evidence="6">
    <location>
        <begin position="310"/>
        <end position="329"/>
    </location>
</feature>
<dbReference type="SUPFAM" id="SSF57850">
    <property type="entry name" value="RING/U-box"/>
    <property type="match status" value="1"/>
</dbReference>
<dbReference type="PROSITE" id="PS50089">
    <property type="entry name" value="ZF_RING_2"/>
    <property type="match status" value="1"/>
</dbReference>
<evidence type="ECO:0000256" key="5">
    <source>
        <dbReference type="SAM" id="MobiDB-lite"/>
    </source>
</evidence>
<dbReference type="AlphaFoldDB" id="A0A813QZU9"/>
<feature type="compositionally biased region" description="Polar residues" evidence="5">
    <location>
        <begin position="52"/>
        <end position="62"/>
    </location>
</feature>
<keyword evidence="6" id="KW-0812">Transmembrane</keyword>
<protein>
    <recommendedName>
        <fullName evidence="7">RING-type domain-containing protein</fullName>
    </recommendedName>
</protein>
<evidence type="ECO:0000256" key="6">
    <source>
        <dbReference type="SAM" id="Phobius"/>
    </source>
</evidence>
<keyword evidence="2 4" id="KW-0863">Zinc-finger</keyword>
<dbReference type="GO" id="GO:0006511">
    <property type="term" value="P:ubiquitin-dependent protein catabolic process"/>
    <property type="evidence" value="ECO:0007669"/>
    <property type="project" value="TreeGrafter"/>
</dbReference>
<dbReference type="Proteomes" id="UP000663828">
    <property type="component" value="Unassembled WGS sequence"/>
</dbReference>
<evidence type="ECO:0000256" key="2">
    <source>
        <dbReference type="ARBA" id="ARBA00022771"/>
    </source>
</evidence>
<evidence type="ECO:0000256" key="4">
    <source>
        <dbReference type="PROSITE-ProRule" id="PRU00175"/>
    </source>
</evidence>
<reference evidence="8" key="1">
    <citation type="submission" date="2021-02" db="EMBL/GenBank/DDBJ databases">
        <authorList>
            <person name="Nowell W R."/>
        </authorList>
    </citation>
    <scope>NUCLEOTIDE SEQUENCE</scope>
</reference>